<reference evidence="1 2" key="1">
    <citation type="journal article" date="2015" name="Genome Biol.">
        <title>Comparative genomics of Steinernema reveals deeply conserved gene regulatory networks.</title>
        <authorList>
            <person name="Dillman A.R."/>
            <person name="Macchietto M."/>
            <person name="Porter C.F."/>
            <person name="Rogers A."/>
            <person name="Williams B."/>
            <person name="Antoshechkin I."/>
            <person name="Lee M.M."/>
            <person name="Goodwin Z."/>
            <person name="Lu X."/>
            <person name="Lewis E.E."/>
            <person name="Goodrich-Blair H."/>
            <person name="Stock S.P."/>
            <person name="Adams B.J."/>
            <person name="Sternberg P.W."/>
            <person name="Mortazavi A."/>
        </authorList>
    </citation>
    <scope>NUCLEOTIDE SEQUENCE [LARGE SCALE GENOMIC DNA]</scope>
    <source>
        <strain evidence="1 2">ALL</strain>
    </source>
</reference>
<accession>A0A4U5PFL5</accession>
<evidence type="ECO:0000313" key="2">
    <source>
        <dbReference type="Proteomes" id="UP000298663"/>
    </source>
</evidence>
<comment type="caution">
    <text evidence="1">The sequence shown here is derived from an EMBL/GenBank/DDBJ whole genome shotgun (WGS) entry which is preliminary data.</text>
</comment>
<sequence length="145" mass="16429">MKPTCDGHDTTGFDNSVKSLKILLKIPCISLQSIIRIHVAHLELDRKAVFLWQLSVSVLLVSTNRDLPLSANSAEDKSLKFHLFENLWKEGRIDHGTDKELSELGFSYVPGNVNAKGCNRRYHYGQELIKIENGRERKVALETIV</sequence>
<protein>
    <submittedName>
        <fullName evidence="1">Uncharacterized protein</fullName>
    </submittedName>
</protein>
<name>A0A4U5PFL5_STECR</name>
<organism evidence="1 2">
    <name type="scientific">Steinernema carpocapsae</name>
    <name type="common">Entomopathogenic nematode</name>
    <dbReference type="NCBI Taxonomy" id="34508"/>
    <lineage>
        <taxon>Eukaryota</taxon>
        <taxon>Metazoa</taxon>
        <taxon>Ecdysozoa</taxon>
        <taxon>Nematoda</taxon>
        <taxon>Chromadorea</taxon>
        <taxon>Rhabditida</taxon>
        <taxon>Tylenchina</taxon>
        <taxon>Panagrolaimomorpha</taxon>
        <taxon>Strongyloidoidea</taxon>
        <taxon>Steinernematidae</taxon>
        <taxon>Steinernema</taxon>
    </lineage>
</organism>
<proteinExistence type="predicted"/>
<dbReference type="Proteomes" id="UP000298663">
    <property type="component" value="Unassembled WGS sequence"/>
</dbReference>
<evidence type="ECO:0000313" key="1">
    <source>
        <dbReference type="EMBL" id="TKR95230.1"/>
    </source>
</evidence>
<dbReference type="AlphaFoldDB" id="A0A4U5PFL5"/>
<dbReference type="EMBL" id="AZBU02000002">
    <property type="protein sequence ID" value="TKR95230.1"/>
    <property type="molecule type" value="Genomic_DNA"/>
</dbReference>
<keyword evidence="2" id="KW-1185">Reference proteome</keyword>
<reference evidence="1 2" key="2">
    <citation type="journal article" date="2019" name="G3 (Bethesda)">
        <title>Hybrid Assembly of the Genome of the Entomopathogenic Nematode Steinernema carpocapsae Identifies the X-Chromosome.</title>
        <authorList>
            <person name="Serra L."/>
            <person name="Macchietto M."/>
            <person name="Macias-Munoz A."/>
            <person name="McGill C.J."/>
            <person name="Rodriguez I.M."/>
            <person name="Rodriguez B."/>
            <person name="Murad R."/>
            <person name="Mortazavi A."/>
        </authorList>
    </citation>
    <scope>NUCLEOTIDE SEQUENCE [LARGE SCALE GENOMIC DNA]</scope>
    <source>
        <strain evidence="1 2">ALL</strain>
    </source>
</reference>
<gene>
    <name evidence="1" type="ORF">L596_009427</name>
</gene>